<protein>
    <submittedName>
        <fullName evidence="1">Uncharacterized protein</fullName>
    </submittedName>
</protein>
<gene>
    <name evidence="1" type="ORF">MRATA1EN22A_LOCUS29494</name>
</gene>
<comment type="caution">
    <text evidence="1">The sequence shown here is derived from an EMBL/GenBank/DDBJ whole genome shotgun (WGS) entry which is preliminary data.</text>
</comment>
<evidence type="ECO:0000313" key="2">
    <source>
        <dbReference type="Proteomes" id="UP001162501"/>
    </source>
</evidence>
<dbReference type="EMBL" id="CATOBB020000663">
    <property type="protein sequence ID" value="CAM9179616.1"/>
    <property type="molecule type" value="Genomic_DNA"/>
</dbReference>
<evidence type="ECO:0000313" key="1">
    <source>
        <dbReference type="EMBL" id="CAM9179616.1"/>
    </source>
</evidence>
<proteinExistence type="predicted"/>
<sequence length="204" mass="23464">MRYTDAALPRAVREPSWRDRHVEIAVERSVYAVISYRCDPAPAHTHVLGELTCMSWQREDFPDREMSVRTKTTALSLRPRGNVLSTYICQCFVPRQREFEPTRRKILGVATQLVGMTVRRRDSFRFSSDISMFWNAKQECGAKIYAPLKWRRAGQSDISCLRSPHVPRFDLHVAFRTCRTCNNPTPSVVFCCFKRCGAGTANGR</sequence>
<accession>A0ACB1KFX3</accession>
<reference evidence="1" key="1">
    <citation type="submission" date="2025-03" db="EMBL/GenBank/DDBJ databases">
        <authorList>
            <consortium name="ELIXIR-Norway"/>
            <consortium name="Elixir Norway"/>
        </authorList>
    </citation>
    <scope>NUCLEOTIDE SEQUENCE</scope>
</reference>
<dbReference type="Proteomes" id="UP001162501">
    <property type="component" value="Unassembled WGS sequence"/>
</dbReference>
<organism evidence="1 2">
    <name type="scientific">Rangifer tarandus platyrhynchus</name>
    <name type="common">Svalbard reindeer</name>
    <dbReference type="NCBI Taxonomy" id="3082113"/>
    <lineage>
        <taxon>Eukaryota</taxon>
        <taxon>Metazoa</taxon>
        <taxon>Chordata</taxon>
        <taxon>Craniata</taxon>
        <taxon>Vertebrata</taxon>
        <taxon>Euteleostomi</taxon>
        <taxon>Mammalia</taxon>
        <taxon>Eutheria</taxon>
        <taxon>Laurasiatheria</taxon>
        <taxon>Artiodactyla</taxon>
        <taxon>Ruminantia</taxon>
        <taxon>Pecora</taxon>
        <taxon>Cervidae</taxon>
        <taxon>Odocoileinae</taxon>
        <taxon>Rangifer</taxon>
    </lineage>
</organism>
<name>A0ACB1KFX3_RANTA</name>